<feature type="region of interest" description="Disordered" evidence="2">
    <location>
        <begin position="2357"/>
        <end position="2397"/>
    </location>
</feature>
<feature type="coiled-coil region" evidence="1">
    <location>
        <begin position="801"/>
        <end position="856"/>
    </location>
</feature>
<feature type="compositionally biased region" description="Low complexity" evidence="2">
    <location>
        <begin position="1541"/>
        <end position="1556"/>
    </location>
</feature>
<keyword evidence="1" id="KW-0175">Coiled coil</keyword>
<dbReference type="GeneID" id="94844163"/>
<feature type="compositionally biased region" description="Low complexity" evidence="2">
    <location>
        <begin position="1141"/>
        <end position="1155"/>
    </location>
</feature>
<dbReference type="RefSeq" id="XP_068352634.1">
    <property type="nucleotide sequence ID" value="XM_068509459.1"/>
</dbReference>
<feature type="compositionally biased region" description="Acidic residues" evidence="2">
    <location>
        <begin position="615"/>
        <end position="630"/>
    </location>
</feature>
<reference evidence="3" key="1">
    <citation type="submission" date="2016-10" db="EMBL/GenBank/DDBJ databases">
        <authorList>
            <person name="Benchimol M."/>
            <person name="Almeida L.G."/>
            <person name="Vasconcelos A.T."/>
            <person name="Perreira-Neves A."/>
            <person name="Rosa I.A."/>
            <person name="Tasca T."/>
            <person name="Bogo M.R."/>
            <person name="de Souza W."/>
        </authorList>
    </citation>
    <scope>NUCLEOTIDE SEQUENCE [LARGE SCALE GENOMIC DNA]</scope>
    <source>
        <strain evidence="3">K</strain>
    </source>
</reference>
<feature type="region of interest" description="Disordered" evidence="2">
    <location>
        <begin position="1259"/>
        <end position="1281"/>
    </location>
</feature>
<feature type="region of interest" description="Disordered" evidence="2">
    <location>
        <begin position="1141"/>
        <end position="1165"/>
    </location>
</feature>
<feature type="coiled-coil region" evidence="1">
    <location>
        <begin position="218"/>
        <end position="245"/>
    </location>
</feature>
<evidence type="ECO:0000256" key="1">
    <source>
        <dbReference type="SAM" id="Coils"/>
    </source>
</evidence>
<dbReference type="VEuPathDB" id="TrichDB:TRFO_34080"/>
<evidence type="ECO:0000256" key="2">
    <source>
        <dbReference type="SAM" id="MobiDB-lite"/>
    </source>
</evidence>
<feature type="compositionally biased region" description="Low complexity" evidence="2">
    <location>
        <begin position="2091"/>
        <end position="2143"/>
    </location>
</feature>
<feature type="coiled-coil region" evidence="1">
    <location>
        <begin position="2174"/>
        <end position="2281"/>
    </location>
</feature>
<feature type="compositionally biased region" description="Polar residues" evidence="2">
    <location>
        <begin position="2384"/>
        <end position="2395"/>
    </location>
</feature>
<dbReference type="Proteomes" id="UP000179807">
    <property type="component" value="Unassembled WGS sequence"/>
</dbReference>
<evidence type="ECO:0000313" key="3">
    <source>
        <dbReference type="EMBL" id="OHS99497.1"/>
    </source>
</evidence>
<accession>A0A1J4JLE3</accession>
<feature type="compositionally biased region" description="Polar residues" evidence="2">
    <location>
        <begin position="1333"/>
        <end position="1344"/>
    </location>
</feature>
<gene>
    <name evidence="3" type="ORF">TRFO_34080</name>
</gene>
<feature type="region of interest" description="Disordered" evidence="2">
    <location>
        <begin position="1511"/>
        <end position="1561"/>
    </location>
</feature>
<sequence length="2458" mass="280916">MNPLFLPNRQKQQKAGINRVRKIIKYESKPKSNEEMGDKIPDSWYYNESGAEKVWEGLEQSKSDKDRVKEMEYEEENQKKKNPFIKIDESTHKIRKMIDSFEVSDQDFLIKLMDLLEDDSAIDNLDHQSILLEAKLKLATMIDEHIGNSDAQSRMLDQLRFWFNDVQGENQGEIDQDIAHLKDDEDIDPGNLANLINQAFEKNEFCSEQAAIIHKAIIDSFTRQLRDLKQTIEAKDKEIESLAYQIEKHQRGSRRRREMTKKITANSLDTKMTLEGAQRRIAEQEIAILNLKTALSSRKDEEDERVRVESARAEEKIHKEYEEAGAIDPTKEIDMLTKIHILNETLINLKKENSEYQSEIKNLKIEKIDTDRNYMFLERSKKMADETIANLNEKYTFMENQYQKKLADLENGNQMGAKSDAQVLADLKAEYENKIINLKEQARQQQQQALDNSEKRHRMQLNDMLKNLENSDKSAALNEFIRQREVQQKEDFDRHNQQIMEMKSLQNEKIKTISRQYEAKLQDAFKQQDMLRKQLEQDVEASLMKQKMELENNFRRNLNDIESEASQQFANMKKKLMQKIETIENMNKKLIIERNSLRDVLDDANITTDIPHAEDDFEEDEYEDESDDDGETIVDQAKLEAKIKELKDEYNAMMNQQKENFESTKRWEFEKMKQDLTRQFQIQMDEIRKNMVSDLTDIRQKMDTENVEDDLDRFIEGMIKGVKSQSSFTEDIVNREPMIRLSEANDMMKELNDQNIEIKAENDFLKTTLAKISGNKELIDEDGRDVIKVMRAAVADEAAKINDLLIENNSLKTSLDEVKNEEMILKDNNKSMIIDIDNLKKHIEDLNTIREETARKNDEELKRKDDLLLQREIDFNKKVEESDQLTNHLRSQVEHLTNELEKMQPPVNPPGEFRGELSLPSQPKIALSFSQQSIVESSSSLISQNSKVSETQTVEWKPELKMIEVKCGKCGKDLNVDSRILQVSTVQEPFVECPYCHESINVDVKELEPFPKDEFDSEQLHEIETMETQIKNEVDNLIELKKQMRTQNMDAISIHPDETNEKISTFEPIDYDEKLLSSGTETIFSKSPNRKSFALAKTRSFTPIDKSFTKEQLDEIISHEARIDAKINELVKFKVSSAKSSAKQSAKTSAQQSVKNSPRNMNERKLSSLQINDSISISPLESQKKLSAPVQSSNSFDINKLSEDKLIKLSLSHDVFAPNLVLKNVNKNSIHNSPNNEIQKTTKINGIISANQVIFHFDPKGLPNTNKDDDMKSSKSFNKPNRNRVSFQLGVVKPPRKVEKVNKPPPPEENIELASNQMKLSSTRNVKFGDHYSGTSLDGASNPFSRPLNDLLNSPEQTVARDQVKPFNPKEASALFKNNPSISPYFTQNTPLPSIHNNPNENQVQQGLPPATILQGLPNNNDPSNSQAQSGLPIPANYSEFQSGLPPNHEPVKSCFPPEDNIAQVQSGFPSNIAPVQSGFPSASPVESGFPSNIASVQSGFPPTDNIAQVQSGFPSMPIGDKSNEPQGISLMKSRLPSSNSISMQSMLQTQQQQQSKNPKNNFQVHEVQSGFPSLGKPFNDISEVQSGLPPVQTHEVQSGLPPFQTHEVQSGLPPFHSQTQEVKSDFPFSTNMDKVQVNLKKSLISHIDIMPNTMQLKILSQSMNNQSNKLQEPGEQLHGDLLREKLKEKMMQQQEEEKNKKKVFLTPEADLVSLELSDVGYFSRRASAPSSAKITKNDSKGNITPGDLSIFCPDSLGPTNMILADKLFEKRKPVGEPKAIEEYRLELEVWKNQTLQLKEQTKSLNQSYRELNSMTKELQERHNEVVNVLTSALDTAMKLARGDGDHPEALIEKMQEQSAYLTSAIREKESLHCQSQQQVILLNERTQDLLELQGDATYKEQEIDGLHNKIASLIQKVKENDFTIQNMMKMEKLYKTNENEQKVQNEFLANKLEDSQKAKFECEKQIDQLKLEIEKLQNEIALDSKVSDIDMTHLKPFVIFSSDYSRNEPGFGLEPHKNCQKLSEGRSASSSQIYESKKNINTDDPDVLTVNKLTSLPLTTVGKDKQFNILRPQVQNNDNMIYITPLIKPSASSRSGRTGRSTNRSTTSASQPIVMTSAKSVASSRSTSTTNAKGNNNSNNNNDVSQLADSLVVRNTMNEDSALTRKASMISGRVVESQRAQNLKKRLQSLEAKYVQKNQEYIAMKEELHTAQQNLFKMTNSQSKMQRDLKKLEATKEAFDKKLNSSIHMITTLSTENEALRKLLAQYKQMSQQINRDMEQAARYGESKDVSTINEMKTRALMHDLSNYGETNQRYRNLAARHAMTIARWEGRRRYLQEKERERIMSVLQAMNLADPSFRSKVPPKRVENEKSENPVETETHAESQNSAPRTNRNGIIITRYEFEKDQKRKSSLIKYDSTESNQSMPTYEQALKTANSNNQKVPKKLKIGIIANPMKV</sequence>
<feature type="coiled-coil region" evidence="1">
    <location>
        <begin position="1781"/>
        <end position="1822"/>
    </location>
</feature>
<evidence type="ECO:0000313" key="4">
    <source>
        <dbReference type="Proteomes" id="UP000179807"/>
    </source>
</evidence>
<keyword evidence="4" id="KW-1185">Reference proteome</keyword>
<dbReference type="EMBL" id="MLAK01001003">
    <property type="protein sequence ID" value="OHS99497.1"/>
    <property type="molecule type" value="Genomic_DNA"/>
</dbReference>
<feature type="coiled-coil region" evidence="1">
    <location>
        <begin position="339"/>
        <end position="456"/>
    </location>
</feature>
<protein>
    <submittedName>
        <fullName evidence="3">Uncharacterized protein</fullName>
    </submittedName>
</protein>
<feature type="coiled-coil region" evidence="1">
    <location>
        <begin position="1953"/>
        <end position="1987"/>
    </location>
</feature>
<proteinExistence type="predicted"/>
<feature type="region of interest" description="Disordered" evidence="2">
    <location>
        <begin position="2087"/>
        <end position="2145"/>
    </location>
</feature>
<feature type="region of interest" description="Disordered" evidence="2">
    <location>
        <begin position="1331"/>
        <end position="1352"/>
    </location>
</feature>
<feature type="coiled-coil region" evidence="1">
    <location>
        <begin position="544"/>
        <end position="593"/>
    </location>
</feature>
<feature type="region of interest" description="Disordered" evidence="2">
    <location>
        <begin position="609"/>
        <end position="630"/>
    </location>
</feature>
<feature type="region of interest" description="Disordered" evidence="2">
    <location>
        <begin position="2012"/>
        <end position="2033"/>
    </location>
</feature>
<dbReference type="OrthoDB" id="10687500at2759"/>
<feature type="coiled-coil region" evidence="1">
    <location>
        <begin position="741"/>
        <end position="768"/>
    </location>
</feature>
<feature type="compositionally biased region" description="Basic and acidic residues" evidence="2">
    <location>
        <begin position="2366"/>
        <end position="2383"/>
    </location>
</feature>
<name>A0A1J4JLE3_9EUKA</name>
<comment type="caution">
    <text evidence="3">The sequence shown here is derived from an EMBL/GenBank/DDBJ whole genome shotgun (WGS) entry which is preliminary data.</text>
</comment>
<organism evidence="3 4">
    <name type="scientific">Tritrichomonas foetus</name>
    <dbReference type="NCBI Taxonomy" id="1144522"/>
    <lineage>
        <taxon>Eukaryota</taxon>
        <taxon>Metamonada</taxon>
        <taxon>Parabasalia</taxon>
        <taxon>Tritrichomonadida</taxon>
        <taxon>Tritrichomonadidae</taxon>
        <taxon>Tritrichomonas</taxon>
    </lineage>
</organism>